<evidence type="ECO:0000256" key="3">
    <source>
        <dbReference type="ARBA" id="ARBA00022989"/>
    </source>
</evidence>
<evidence type="ECO:0000256" key="6">
    <source>
        <dbReference type="SAM" id="MobiDB-lite"/>
    </source>
</evidence>
<keyword evidence="4 7" id="KW-0472">Membrane</keyword>
<dbReference type="SUPFAM" id="SSF144083">
    <property type="entry name" value="Magnesium transport protein CorA, transmembrane region"/>
    <property type="match status" value="1"/>
</dbReference>
<evidence type="ECO:0000313" key="9">
    <source>
        <dbReference type="Proteomes" id="UP001521222"/>
    </source>
</evidence>
<dbReference type="Proteomes" id="UP001521222">
    <property type="component" value="Unassembled WGS sequence"/>
</dbReference>
<evidence type="ECO:0000256" key="1">
    <source>
        <dbReference type="ARBA" id="ARBA00004651"/>
    </source>
</evidence>
<feature type="transmembrane region" description="Helical" evidence="7">
    <location>
        <begin position="799"/>
        <end position="823"/>
    </location>
</feature>
<feature type="transmembrane region" description="Helical" evidence="7">
    <location>
        <begin position="835"/>
        <end position="857"/>
    </location>
</feature>
<keyword evidence="3 7" id="KW-1133">Transmembrane helix</keyword>
<evidence type="ECO:0000256" key="2">
    <source>
        <dbReference type="ARBA" id="ARBA00022692"/>
    </source>
</evidence>
<reference evidence="8 9" key="1">
    <citation type="submission" date="2024-02" db="EMBL/GenBank/DDBJ databases">
        <title>De novo assembly and annotation of 12 fungi associated with fruit tree decline syndrome in Ontario, Canada.</title>
        <authorList>
            <person name="Sulman M."/>
            <person name="Ellouze W."/>
            <person name="Ilyukhin E."/>
        </authorList>
    </citation>
    <scope>NUCLEOTIDE SEQUENCE [LARGE SCALE GENOMIC DNA]</scope>
    <source>
        <strain evidence="8 9">M97-236</strain>
    </source>
</reference>
<dbReference type="InterPro" id="IPR045863">
    <property type="entry name" value="CorA_TM1_TM2"/>
</dbReference>
<feature type="compositionally biased region" description="Basic and acidic residues" evidence="6">
    <location>
        <begin position="1137"/>
        <end position="1151"/>
    </location>
</feature>
<proteinExistence type="predicted"/>
<keyword evidence="5" id="KW-0175">Coiled coil</keyword>
<evidence type="ECO:0000256" key="4">
    <source>
        <dbReference type="ARBA" id="ARBA00023136"/>
    </source>
</evidence>
<evidence type="ECO:0008006" key="10">
    <source>
        <dbReference type="Google" id="ProtNLM"/>
    </source>
</evidence>
<evidence type="ECO:0000313" key="8">
    <source>
        <dbReference type="EMBL" id="KAL1598498.1"/>
    </source>
</evidence>
<dbReference type="InterPro" id="IPR002523">
    <property type="entry name" value="MgTranspt_CorA/ZnTranspt_ZntB"/>
</dbReference>
<feature type="coiled-coil region" evidence="5">
    <location>
        <begin position="699"/>
        <end position="726"/>
    </location>
</feature>
<keyword evidence="9" id="KW-1185">Reference proteome</keyword>
<dbReference type="Pfam" id="PF01544">
    <property type="entry name" value="CorA"/>
    <property type="match status" value="1"/>
</dbReference>
<accession>A0ABR3R2P5</accession>
<feature type="region of interest" description="Disordered" evidence="6">
    <location>
        <begin position="1075"/>
        <end position="1167"/>
    </location>
</feature>
<keyword evidence="2 7" id="KW-0812">Transmembrane</keyword>
<comment type="caution">
    <text evidence="8">The sequence shown here is derived from an EMBL/GenBank/DDBJ whole genome shotgun (WGS) entry which is preliminary data.</text>
</comment>
<name>A0ABR3R2P5_9PLEO</name>
<comment type="subcellular location">
    <subcellularLocation>
        <location evidence="1">Cell membrane</location>
        <topology evidence="1">Multi-pass membrane protein</topology>
    </subcellularLocation>
</comment>
<dbReference type="PANTHER" id="PTHR46494">
    <property type="entry name" value="CORA FAMILY METAL ION TRANSPORTER (EUROFUNG)"/>
    <property type="match status" value="1"/>
</dbReference>
<protein>
    <recommendedName>
        <fullName evidence="10">Mg2+ transporter</fullName>
    </recommendedName>
</protein>
<evidence type="ECO:0000256" key="7">
    <source>
        <dbReference type="SAM" id="Phobius"/>
    </source>
</evidence>
<organism evidence="8 9">
    <name type="scientific">Nothophoma quercina</name>
    <dbReference type="NCBI Taxonomy" id="749835"/>
    <lineage>
        <taxon>Eukaryota</taxon>
        <taxon>Fungi</taxon>
        <taxon>Dikarya</taxon>
        <taxon>Ascomycota</taxon>
        <taxon>Pezizomycotina</taxon>
        <taxon>Dothideomycetes</taxon>
        <taxon>Pleosporomycetidae</taxon>
        <taxon>Pleosporales</taxon>
        <taxon>Pleosporineae</taxon>
        <taxon>Didymellaceae</taxon>
        <taxon>Nothophoma</taxon>
    </lineage>
</organism>
<dbReference type="PANTHER" id="PTHR46494:SF1">
    <property type="entry name" value="CORA FAMILY METAL ION TRANSPORTER (EUROFUNG)"/>
    <property type="match status" value="1"/>
</dbReference>
<evidence type="ECO:0000256" key="5">
    <source>
        <dbReference type="SAM" id="Coils"/>
    </source>
</evidence>
<dbReference type="Gene3D" id="1.20.58.340">
    <property type="entry name" value="Magnesium transport protein CorA, transmembrane region"/>
    <property type="match status" value="1"/>
</dbReference>
<dbReference type="EMBL" id="JAKIXB020000022">
    <property type="protein sequence ID" value="KAL1598498.1"/>
    <property type="molecule type" value="Genomic_DNA"/>
</dbReference>
<gene>
    <name evidence="8" type="ORF">SLS59_006785</name>
</gene>
<sequence length="1167" mass="133024">MDRVNANTNDDSSKRIPGHSERLHKLLRKLFERIEEDKVKIFLGGMFIEPGTVLRADESHQSDPQSIIFSCVPYFDLHASTRNLTTAGKNNLFASRTLMQSYYPYEPVEERDAEQAYRLFGNEQHNALVHVPNIWVLNIGSNIVATCGHQALSKSLVQSIEVCQAGFGTTEKTEDQSPTIRLIDWDGNKLLYTVQECRSYFQMEQKLRELRWCSGRFRREESLQLSWQISGKSVKVTPELWPSILRQRDALFIDLSLNNDSKEHDKDQSIPQSLAAIIKSSLPFFQWPQLTGAEELKTDGFTPEEVIRSTQRLELVEKAMLSEVLSSEILYSAVEETFTSTAYYRGLPENTAEHTWTSVKSLSSTYGLWTDSAATGLSFHQTLINKQRRTIAERTTQLCGAMQSTLLIFVANVDNTTMLRKLWAAMHSICTLAKATCGNEPVDFEKDKQSGDQRTSPSTAQQGWYIRADMGQTTTSDSLKKFSRTFERCRSCKATEMYDTSQAALQHLQKHLKYLDASEPGLLNPERWIASYAQMRLESWDSGVVAILTTACYVAQQLFNQANELSDGTRNEDGRMSDLYQFPRPLLSAFRQLLVFYFAIERALHYTVQAFDNGGDALRHPRNTVTLPFSSSGLQVLEAFGNGVQLALASARNDLCAMVKSKEPVEIFKRLSLSPDMTVSDMYREYLSTIQFQVNHRPSKRLLRSINLLQEELSALQEVNAQQRKLISNYTRVLDDATYEKNSPVRRAIFPYERMLLASCLDSLQLTDQEYRYLLARCGPLSDSTKQSLEINEEDHGKAIMVFTIVTVIFLPLSFVTSFLGMNTTDIRDMGSSSTLFWAIAIPLTATTMGSVLYIGYNGDDLRDAFSALYRIATGKQDRSTSARGIGVVQRKQARKAVADSSTTLDFNSLADEAEFANPQSDNYYHTTLRTTGGPLAQKDAWQAHTLTPPVLQWEPHVGEAPVRSPRNDVGTNLRKPTFAKIHRENLEVETLHYYNIPYEYDVDPDYIIVLREMSLRELEILFEHTRRLQSHQGDRLYIEADDRDRRGKKEYAYVPKKSSVYAPPTDDAPYVSVPHRTTARPDDEYPEVQTYNEPIVLESRRTRRRYSPSPSSVDRYRVPPPQYEWTKKKSHRNHRSARERPKKNVEETGSRDLVSMSSTCAPMYHQ</sequence>